<sequence length="116" mass="14197">MQRYQRFQAQQAERLFFQEFETTWQSMRQYVATEPDSVVITMYPQGRRIEFSVTRQQQYNCQIEIPKTLKLTVEQWQGLILKQDYGVNPRTLTFKSTINQRRYDYKIQMMWGMLHV</sequence>
<accession>A0A0R1RPI8</accession>
<proteinExistence type="predicted"/>
<dbReference type="PATRIC" id="fig|1423747.3.peg.48"/>
<reference evidence="1 2" key="1">
    <citation type="journal article" date="2015" name="Genome Announc.">
        <title>Expanding the biotechnology potential of lactobacilli through comparative genomics of 213 strains and associated genera.</title>
        <authorList>
            <person name="Sun Z."/>
            <person name="Harris H.M."/>
            <person name="McCann A."/>
            <person name="Guo C."/>
            <person name="Argimon S."/>
            <person name="Zhang W."/>
            <person name="Yang X."/>
            <person name="Jeffery I.B."/>
            <person name="Cooney J.C."/>
            <person name="Kagawa T.F."/>
            <person name="Liu W."/>
            <person name="Song Y."/>
            <person name="Salvetti E."/>
            <person name="Wrobel A."/>
            <person name="Rasinkangas P."/>
            <person name="Parkhill J."/>
            <person name="Rea M.C."/>
            <person name="O'Sullivan O."/>
            <person name="Ritari J."/>
            <person name="Douillard F.P."/>
            <person name="Paul Ross R."/>
            <person name="Yang R."/>
            <person name="Briner A.E."/>
            <person name="Felis G.E."/>
            <person name="de Vos W.M."/>
            <person name="Barrangou R."/>
            <person name="Klaenhammer T.R."/>
            <person name="Caufield P.W."/>
            <person name="Cui Y."/>
            <person name="Zhang H."/>
            <person name="O'Toole P.W."/>
        </authorList>
    </citation>
    <scope>NUCLEOTIDE SEQUENCE [LARGE SCALE GENOMIC DNA]</scope>
    <source>
        <strain evidence="1 2">DSM 14340</strain>
    </source>
</reference>
<evidence type="ECO:0000313" key="1">
    <source>
        <dbReference type="EMBL" id="KRL58844.1"/>
    </source>
</evidence>
<evidence type="ECO:0000313" key="2">
    <source>
        <dbReference type="Proteomes" id="UP000051264"/>
    </source>
</evidence>
<dbReference type="STRING" id="1423747.FC69_GL000047"/>
<comment type="caution">
    <text evidence="1">The sequence shown here is derived from an EMBL/GenBank/DDBJ whole genome shotgun (WGS) entry which is preliminary data.</text>
</comment>
<dbReference type="Proteomes" id="UP000051264">
    <property type="component" value="Unassembled WGS sequence"/>
</dbReference>
<dbReference type="eggNOG" id="ENOG5030AMH">
    <property type="taxonomic scope" value="Bacteria"/>
</dbReference>
<organism evidence="1 2">
    <name type="scientific">Latilactobacillus fuchuensis DSM 14340 = JCM 11249</name>
    <dbReference type="NCBI Taxonomy" id="1423747"/>
    <lineage>
        <taxon>Bacteria</taxon>
        <taxon>Bacillati</taxon>
        <taxon>Bacillota</taxon>
        <taxon>Bacilli</taxon>
        <taxon>Lactobacillales</taxon>
        <taxon>Lactobacillaceae</taxon>
        <taxon>Latilactobacillus</taxon>
    </lineage>
</organism>
<dbReference type="EMBL" id="AZEX01000063">
    <property type="protein sequence ID" value="KRL58844.1"/>
    <property type="molecule type" value="Genomic_DNA"/>
</dbReference>
<protein>
    <submittedName>
        <fullName evidence="1">Uncharacterized protein</fullName>
    </submittedName>
</protein>
<gene>
    <name evidence="1" type="ORF">FC69_GL000047</name>
</gene>
<dbReference type="AlphaFoldDB" id="A0A0R1RPI8"/>
<name>A0A0R1RPI8_9LACO</name>